<proteinExistence type="predicted"/>
<reference evidence="1 2" key="1">
    <citation type="journal article" date="2023" name="Int. J. Syst. Evol. Microbiol.">
        <title>Terrisporobacter hibernicus sp. nov., isolated from bovine faeces in Northern Ireland.</title>
        <authorList>
            <person name="Mitchell M."/>
            <person name="Nguyen S.V."/>
            <person name="Connor M."/>
            <person name="Fairley D.J."/>
            <person name="Donoghue O."/>
            <person name="Marshall H."/>
            <person name="Koolman L."/>
            <person name="McMullan G."/>
            <person name="Schaffer K.E."/>
            <person name="McGrath J.W."/>
            <person name="Fanning S."/>
        </authorList>
    </citation>
    <scope>NUCLEOTIDE SEQUENCE [LARGE SCALE GENOMIC DNA]</scope>
    <source>
        <strain evidence="1 2">MCA3</strain>
    </source>
</reference>
<name>A0AAX2ZB85_9FIRM</name>
<sequence>MNCIDSVTLPFNVTINVPEGFYYNDENQLSVAVSTDDLNIYVAEETFITSDIKNPCTGASIPDVTVYLEEIRMSGSLAFRMALNALVSSYNFMLGSQSTVNDDGWSSGDGFVQIKVVDGGVLKDYIVLGYVNPQNPQPIPTREDISVVLENYDVIEHTIGNEKVLELTGEFSFALIP</sequence>
<protein>
    <submittedName>
        <fullName evidence="1">Uncharacterized protein</fullName>
    </submittedName>
</protein>
<evidence type="ECO:0000313" key="1">
    <source>
        <dbReference type="EMBL" id="UEL46382.1"/>
    </source>
</evidence>
<dbReference type="KEGG" id="tem:JW646_12075"/>
<dbReference type="RefSeq" id="WP_148555959.1">
    <property type="nucleotide sequence ID" value="NZ_CP081135.1"/>
</dbReference>
<dbReference type="Proteomes" id="UP001198983">
    <property type="component" value="Chromosome"/>
</dbReference>
<organism evidence="1 2">
    <name type="scientific">Terrisporobacter hibernicus</name>
    <dbReference type="NCBI Taxonomy" id="2813371"/>
    <lineage>
        <taxon>Bacteria</taxon>
        <taxon>Bacillati</taxon>
        <taxon>Bacillota</taxon>
        <taxon>Clostridia</taxon>
        <taxon>Peptostreptococcales</taxon>
        <taxon>Peptostreptococcaceae</taxon>
        <taxon>Terrisporobacter</taxon>
    </lineage>
</organism>
<keyword evidence="2" id="KW-1185">Reference proteome</keyword>
<evidence type="ECO:0000313" key="2">
    <source>
        <dbReference type="Proteomes" id="UP001198983"/>
    </source>
</evidence>
<dbReference type="EMBL" id="CP081135">
    <property type="protein sequence ID" value="UEL46382.1"/>
    <property type="molecule type" value="Genomic_DNA"/>
</dbReference>
<dbReference type="AlphaFoldDB" id="A0AAX2ZB85"/>
<accession>A0AAX2ZB85</accession>
<gene>
    <name evidence="1" type="ORF">JW646_12075</name>
</gene>